<keyword evidence="3" id="KW-1185">Reference proteome</keyword>
<reference evidence="2 3" key="1">
    <citation type="journal article" date="2015" name="Genome Biol. Evol.">
        <title>Comparative Genomics of a Bacterivorous Green Alga Reveals Evolutionary Causalities and Consequences of Phago-Mixotrophic Mode of Nutrition.</title>
        <authorList>
            <person name="Burns J.A."/>
            <person name="Paasch A."/>
            <person name="Narechania A."/>
            <person name="Kim E."/>
        </authorList>
    </citation>
    <scope>NUCLEOTIDE SEQUENCE [LARGE SCALE GENOMIC DNA]</scope>
    <source>
        <strain evidence="2 3">PLY_AMNH</strain>
    </source>
</reference>
<dbReference type="AlphaFoldDB" id="A0AAE0EXY7"/>
<feature type="region of interest" description="Disordered" evidence="1">
    <location>
        <begin position="30"/>
        <end position="64"/>
    </location>
</feature>
<dbReference type="EMBL" id="LGRX02031980">
    <property type="protein sequence ID" value="KAK3244314.1"/>
    <property type="molecule type" value="Genomic_DNA"/>
</dbReference>
<feature type="compositionally biased region" description="Polar residues" evidence="1">
    <location>
        <begin position="36"/>
        <end position="55"/>
    </location>
</feature>
<gene>
    <name evidence="2" type="ORF">CYMTET_46068</name>
</gene>
<protein>
    <submittedName>
        <fullName evidence="2">Uncharacterized protein</fullName>
    </submittedName>
</protein>
<comment type="caution">
    <text evidence="2">The sequence shown here is derived from an EMBL/GenBank/DDBJ whole genome shotgun (WGS) entry which is preliminary data.</text>
</comment>
<dbReference type="Proteomes" id="UP001190700">
    <property type="component" value="Unassembled WGS sequence"/>
</dbReference>
<evidence type="ECO:0000256" key="1">
    <source>
        <dbReference type="SAM" id="MobiDB-lite"/>
    </source>
</evidence>
<evidence type="ECO:0000313" key="2">
    <source>
        <dbReference type="EMBL" id="KAK3244314.1"/>
    </source>
</evidence>
<accession>A0AAE0EXY7</accession>
<organism evidence="2 3">
    <name type="scientific">Cymbomonas tetramitiformis</name>
    <dbReference type="NCBI Taxonomy" id="36881"/>
    <lineage>
        <taxon>Eukaryota</taxon>
        <taxon>Viridiplantae</taxon>
        <taxon>Chlorophyta</taxon>
        <taxon>Pyramimonadophyceae</taxon>
        <taxon>Pyramimonadales</taxon>
        <taxon>Pyramimonadaceae</taxon>
        <taxon>Cymbomonas</taxon>
    </lineage>
</organism>
<name>A0AAE0EXY7_9CHLO</name>
<proteinExistence type="predicted"/>
<sequence length="87" mass="9658">MMEDEEIKLMATPSPPSCLEAEYLNPLGGSFKVESDATNGDSRSSWFTSPLSGGSKQDDKPIESDPDARSLNWFFSTSSFHAKESYW</sequence>
<evidence type="ECO:0000313" key="3">
    <source>
        <dbReference type="Proteomes" id="UP001190700"/>
    </source>
</evidence>